<accession>A0A0F9LNC7</accession>
<name>A0A0F9LNC7_9ZZZZ</name>
<gene>
    <name evidence="1" type="ORF">LCGC14_1193700</name>
</gene>
<evidence type="ECO:0000313" key="1">
    <source>
        <dbReference type="EMBL" id="KKM94898.1"/>
    </source>
</evidence>
<dbReference type="EMBL" id="LAZR01006078">
    <property type="protein sequence ID" value="KKM94898.1"/>
    <property type="molecule type" value="Genomic_DNA"/>
</dbReference>
<reference evidence="1" key="1">
    <citation type="journal article" date="2015" name="Nature">
        <title>Complex archaea that bridge the gap between prokaryotes and eukaryotes.</title>
        <authorList>
            <person name="Spang A."/>
            <person name="Saw J.H."/>
            <person name="Jorgensen S.L."/>
            <person name="Zaremba-Niedzwiedzka K."/>
            <person name="Martijn J."/>
            <person name="Lind A.E."/>
            <person name="van Eijk R."/>
            <person name="Schleper C."/>
            <person name="Guy L."/>
            <person name="Ettema T.J."/>
        </authorList>
    </citation>
    <scope>NUCLEOTIDE SEQUENCE</scope>
</reference>
<sequence>MCTKFLGDGLCCGYDCYEATPEEPISADLEAWEKYVDDGMYPLAEGLSFLVPTQEDADIGEEVLDA</sequence>
<organism evidence="1">
    <name type="scientific">marine sediment metagenome</name>
    <dbReference type="NCBI Taxonomy" id="412755"/>
    <lineage>
        <taxon>unclassified sequences</taxon>
        <taxon>metagenomes</taxon>
        <taxon>ecological metagenomes</taxon>
    </lineage>
</organism>
<comment type="caution">
    <text evidence="1">The sequence shown here is derived from an EMBL/GenBank/DDBJ whole genome shotgun (WGS) entry which is preliminary data.</text>
</comment>
<dbReference type="AlphaFoldDB" id="A0A0F9LNC7"/>
<protein>
    <submittedName>
        <fullName evidence="1">Uncharacterized protein</fullName>
    </submittedName>
</protein>
<proteinExistence type="predicted"/>